<feature type="region of interest" description="Disordered" evidence="1">
    <location>
        <begin position="265"/>
        <end position="292"/>
    </location>
</feature>
<feature type="transmembrane region" description="Helical" evidence="2">
    <location>
        <begin position="313"/>
        <end position="330"/>
    </location>
</feature>
<keyword evidence="4" id="KW-1185">Reference proteome</keyword>
<gene>
    <name evidence="3" type="ORF">B0H63DRAFT_547624</name>
</gene>
<feature type="transmembrane region" description="Helical" evidence="2">
    <location>
        <begin position="94"/>
        <end position="112"/>
    </location>
</feature>
<dbReference type="EMBL" id="JAULSW010000006">
    <property type="protein sequence ID" value="KAK3377976.1"/>
    <property type="molecule type" value="Genomic_DNA"/>
</dbReference>
<feature type="compositionally biased region" description="Polar residues" evidence="1">
    <location>
        <begin position="275"/>
        <end position="292"/>
    </location>
</feature>
<proteinExistence type="predicted"/>
<protein>
    <recommendedName>
        <fullName evidence="5">TLC domain-containing protein</fullName>
    </recommendedName>
</protein>
<evidence type="ECO:0000256" key="1">
    <source>
        <dbReference type="SAM" id="MobiDB-lite"/>
    </source>
</evidence>
<dbReference type="Proteomes" id="UP001285441">
    <property type="component" value="Unassembled WGS sequence"/>
</dbReference>
<feature type="transmembrane region" description="Helical" evidence="2">
    <location>
        <begin position="153"/>
        <end position="175"/>
    </location>
</feature>
<feature type="transmembrane region" description="Helical" evidence="2">
    <location>
        <begin position="16"/>
        <end position="34"/>
    </location>
</feature>
<evidence type="ECO:0000313" key="3">
    <source>
        <dbReference type="EMBL" id="KAK3377976.1"/>
    </source>
</evidence>
<reference evidence="3" key="1">
    <citation type="journal article" date="2023" name="Mol. Phylogenet. Evol.">
        <title>Genome-scale phylogeny and comparative genomics of the fungal order Sordariales.</title>
        <authorList>
            <person name="Hensen N."/>
            <person name="Bonometti L."/>
            <person name="Westerberg I."/>
            <person name="Brannstrom I.O."/>
            <person name="Guillou S."/>
            <person name="Cros-Aarteil S."/>
            <person name="Calhoun S."/>
            <person name="Haridas S."/>
            <person name="Kuo A."/>
            <person name="Mondo S."/>
            <person name="Pangilinan J."/>
            <person name="Riley R."/>
            <person name="LaButti K."/>
            <person name="Andreopoulos B."/>
            <person name="Lipzen A."/>
            <person name="Chen C."/>
            <person name="Yan M."/>
            <person name="Daum C."/>
            <person name="Ng V."/>
            <person name="Clum A."/>
            <person name="Steindorff A."/>
            <person name="Ohm R.A."/>
            <person name="Martin F."/>
            <person name="Silar P."/>
            <person name="Natvig D.O."/>
            <person name="Lalanne C."/>
            <person name="Gautier V."/>
            <person name="Ament-Velasquez S.L."/>
            <person name="Kruys A."/>
            <person name="Hutchinson M.I."/>
            <person name="Powell A.J."/>
            <person name="Barry K."/>
            <person name="Miller A.N."/>
            <person name="Grigoriev I.V."/>
            <person name="Debuchy R."/>
            <person name="Gladieux P."/>
            <person name="Hiltunen Thoren M."/>
            <person name="Johannesson H."/>
        </authorList>
    </citation>
    <scope>NUCLEOTIDE SEQUENCE</scope>
    <source>
        <strain evidence="3">CBS 232.78</strain>
    </source>
</reference>
<feature type="transmembrane region" description="Helical" evidence="2">
    <location>
        <begin position="55"/>
        <end position="74"/>
    </location>
</feature>
<sequence length="358" mass="40317">MGAMMATFSRGLDSDIHIASFSFIVTGLLYRFTHEQLERKLPKWDQFAQPLRDRMAVEIACIPVRLGLIFFTLPTVWNAFSPAETWTAADTSNSLFACALMTGAYLFDLIIYREDILSILHHCMGPALLLWTRTCFSTFLPADALVSRSLQMFVFWGAATGGIAATSGVFLLRVGKKYLARRQVHQYFSYCVAFLTITTVLSCYMNVLYFLHTWNQAFAYFGPWIAPLPVIWETFECYLQWRWLLRFYDLEAKLRVPKTSSAAAAASEKDGGNNRLRSASPDSSSDDQMVSASTDPAPIVSLFPAKTVPCIRMLVWQWIVLLGALWFKLIQDSYLSLAGMREVEGSVAAQDVVFNMTG</sequence>
<comment type="caution">
    <text evidence="3">The sequence shown here is derived from an EMBL/GenBank/DDBJ whole genome shotgun (WGS) entry which is preliminary data.</text>
</comment>
<feature type="transmembrane region" description="Helical" evidence="2">
    <location>
        <begin position="187"/>
        <end position="211"/>
    </location>
</feature>
<evidence type="ECO:0000313" key="4">
    <source>
        <dbReference type="Proteomes" id="UP001285441"/>
    </source>
</evidence>
<keyword evidence="2" id="KW-0472">Membrane</keyword>
<name>A0AAE0KJV8_9PEZI</name>
<feature type="transmembrane region" description="Helical" evidence="2">
    <location>
        <begin position="119"/>
        <end position="141"/>
    </location>
</feature>
<dbReference type="AlphaFoldDB" id="A0AAE0KJV8"/>
<evidence type="ECO:0008006" key="5">
    <source>
        <dbReference type="Google" id="ProtNLM"/>
    </source>
</evidence>
<organism evidence="3 4">
    <name type="scientific">Podospora didyma</name>
    <dbReference type="NCBI Taxonomy" id="330526"/>
    <lineage>
        <taxon>Eukaryota</taxon>
        <taxon>Fungi</taxon>
        <taxon>Dikarya</taxon>
        <taxon>Ascomycota</taxon>
        <taxon>Pezizomycotina</taxon>
        <taxon>Sordariomycetes</taxon>
        <taxon>Sordariomycetidae</taxon>
        <taxon>Sordariales</taxon>
        <taxon>Podosporaceae</taxon>
        <taxon>Podospora</taxon>
    </lineage>
</organism>
<evidence type="ECO:0000256" key="2">
    <source>
        <dbReference type="SAM" id="Phobius"/>
    </source>
</evidence>
<keyword evidence="2" id="KW-0812">Transmembrane</keyword>
<reference evidence="3" key="2">
    <citation type="submission" date="2023-06" db="EMBL/GenBank/DDBJ databases">
        <authorList>
            <consortium name="Lawrence Berkeley National Laboratory"/>
            <person name="Haridas S."/>
            <person name="Hensen N."/>
            <person name="Bonometti L."/>
            <person name="Westerberg I."/>
            <person name="Brannstrom I.O."/>
            <person name="Guillou S."/>
            <person name="Cros-Aarteil S."/>
            <person name="Calhoun S."/>
            <person name="Kuo A."/>
            <person name="Mondo S."/>
            <person name="Pangilinan J."/>
            <person name="Riley R."/>
            <person name="LaButti K."/>
            <person name="Andreopoulos B."/>
            <person name="Lipzen A."/>
            <person name="Chen C."/>
            <person name="Yanf M."/>
            <person name="Daum C."/>
            <person name="Ng V."/>
            <person name="Clum A."/>
            <person name="Steindorff A."/>
            <person name="Ohm R."/>
            <person name="Martin F."/>
            <person name="Silar P."/>
            <person name="Natvig D."/>
            <person name="Lalanne C."/>
            <person name="Gautier V."/>
            <person name="Ament-velasquez S.L."/>
            <person name="Kruys A."/>
            <person name="Hutchinson M.I."/>
            <person name="Powell A.J."/>
            <person name="Barry K."/>
            <person name="Miller A.N."/>
            <person name="Grigoriev I.V."/>
            <person name="Debuchy R."/>
            <person name="Gladieux P."/>
            <person name="Thoren M.H."/>
            <person name="Johannesson H."/>
        </authorList>
    </citation>
    <scope>NUCLEOTIDE SEQUENCE</scope>
    <source>
        <strain evidence="3">CBS 232.78</strain>
    </source>
</reference>
<accession>A0AAE0KJV8</accession>
<keyword evidence="2" id="KW-1133">Transmembrane helix</keyword>